<evidence type="ECO:0000313" key="1">
    <source>
        <dbReference type="EMBL" id="MBV6342440.1"/>
    </source>
</evidence>
<comment type="caution">
    <text evidence="1">The sequence shown here is derived from an EMBL/GenBank/DDBJ whole genome shotgun (WGS) entry which is preliminary data.</text>
</comment>
<organism evidence="1 2">
    <name type="scientific">Candidatus Magnetobacterium casense</name>
    <dbReference type="NCBI Taxonomy" id="1455061"/>
    <lineage>
        <taxon>Bacteria</taxon>
        <taxon>Pseudomonadati</taxon>
        <taxon>Nitrospirota</taxon>
        <taxon>Thermodesulfovibrionia</taxon>
        <taxon>Thermodesulfovibrionales</taxon>
        <taxon>Candidatus Magnetobacteriaceae</taxon>
        <taxon>Candidatus Magnetobacterium</taxon>
    </lineage>
</organism>
<sequence>MSGIGMPPEMQAVRNTRPRTPRELWTHVALYYKPVSTVRVCEGHDAPFDYIVGSFFDKKDMENWTQEERDRYGEPHEDCIVHACRSGGKTFEGGVSAHMKAQFQKNCGIRCLGGSGEQSKRMKEEVDYFDRGNFSDTVKGEVGTEKTRYRNGSSLKILMASEASVRGEHEQILMLDEVDVMREKIHSSAIGIAQSSEGVLCRIEELSTSHEANGLMQKRLNEAAISGKPIYRWCCFEILKQCAFPCTPEQPYEVCRKLVKYDQLNQPHVFSDVCRGRAKRSRGYYEIHDLWQKYRELSWERFACEYLCEMPKLEDAEYPMLSDTHLIKDWPVDQWGASSGWRLIMGADAGPTNSWVVWIVVGRWYPKDEFETAVVVKNLFSSRRTAASDFADRIVREHQAAGFPKAVALFTGPPSVPQDSYLAMELDKEYRRSVLFLPSPQEPIGRRCVRVVSEGRQYGSETICNMLVLRPDPNGNPRPALGFCEAAKETYRVLAGQQRKDDEAHGVAATRYALRGNELIGWRMASRSDPEMVVGVR</sequence>
<name>A0ABS6S0Q8_9BACT</name>
<evidence type="ECO:0008006" key="3">
    <source>
        <dbReference type="Google" id="ProtNLM"/>
    </source>
</evidence>
<dbReference type="RefSeq" id="WP_218253059.1">
    <property type="nucleotide sequence ID" value="NZ_JABXWD010000257.1"/>
</dbReference>
<reference evidence="1 2" key="1">
    <citation type="journal article" date="2020" name="J Geophys Res Biogeosci">
        <title>Magnetotaxis as an Adaptation to Enable Bacterial Shuttling of Microbial Sulfur and Sulfur Cycling Across Aquatic Oxic#Anoxic Interfaces.</title>
        <authorList>
            <person name="Li J."/>
            <person name="Liu P."/>
            <person name="Wang J."/>
            <person name="Roberts A.P."/>
            <person name="Pan Y."/>
        </authorList>
    </citation>
    <scope>NUCLEOTIDE SEQUENCE [LARGE SCALE GENOMIC DNA]</scope>
    <source>
        <strain evidence="1 2">MYR-1_YQ</strain>
    </source>
</reference>
<proteinExistence type="predicted"/>
<protein>
    <recommendedName>
        <fullName evidence="3">Terminase large subunit gp17-like C-terminal domain-containing protein</fullName>
    </recommendedName>
</protein>
<dbReference type="EMBL" id="JABXWD010000257">
    <property type="protein sequence ID" value="MBV6342440.1"/>
    <property type="molecule type" value="Genomic_DNA"/>
</dbReference>
<accession>A0ABS6S0Q8</accession>
<dbReference type="Proteomes" id="UP001196980">
    <property type="component" value="Unassembled WGS sequence"/>
</dbReference>
<evidence type="ECO:0000313" key="2">
    <source>
        <dbReference type="Proteomes" id="UP001196980"/>
    </source>
</evidence>
<gene>
    <name evidence="1" type="ORF">HWQ67_12675</name>
</gene>
<keyword evidence="2" id="KW-1185">Reference proteome</keyword>